<dbReference type="Proteomes" id="UP001203423">
    <property type="component" value="Unassembled WGS sequence"/>
</dbReference>
<dbReference type="Pfam" id="PF07494">
    <property type="entry name" value="Reg_prop"/>
    <property type="match status" value="1"/>
</dbReference>
<proteinExistence type="predicted"/>
<organism evidence="1 2">
    <name type="scientific">Shewanella surugensis</name>
    <dbReference type="NCBI Taxonomy" id="212020"/>
    <lineage>
        <taxon>Bacteria</taxon>
        <taxon>Pseudomonadati</taxon>
        <taxon>Pseudomonadota</taxon>
        <taxon>Gammaproteobacteria</taxon>
        <taxon>Alteromonadales</taxon>
        <taxon>Shewanellaceae</taxon>
        <taxon>Shewanella</taxon>
    </lineage>
</organism>
<evidence type="ECO:0000313" key="1">
    <source>
        <dbReference type="EMBL" id="MCL1125668.1"/>
    </source>
</evidence>
<dbReference type="InterPro" id="IPR015943">
    <property type="entry name" value="WD40/YVTN_repeat-like_dom_sf"/>
</dbReference>
<keyword evidence="2" id="KW-1185">Reference proteome</keyword>
<name>A0ABT0LD99_9GAMM</name>
<accession>A0ABT0LD99</accession>
<dbReference type="InterPro" id="IPR011047">
    <property type="entry name" value="Quinoprotein_ADH-like_sf"/>
</dbReference>
<comment type="caution">
    <text evidence="1">The sequence shown here is derived from an EMBL/GenBank/DDBJ whole genome shotgun (WGS) entry which is preliminary data.</text>
</comment>
<dbReference type="SUPFAM" id="SSF50998">
    <property type="entry name" value="Quinoprotein alcohol dehydrogenase-like"/>
    <property type="match status" value="1"/>
</dbReference>
<dbReference type="RefSeq" id="WP_248940980.1">
    <property type="nucleotide sequence ID" value="NZ_JAKIKS010000056.1"/>
</dbReference>
<dbReference type="EMBL" id="JAKIKS010000056">
    <property type="protein sequence ID" value="MCL1125668.1"/>
    <property type="molecule type" value="Genomic_DNA"/>
</dbReference>
<reference evidence="1 2" key="1">
    <citation type="submission" date="2022-01" db="EMBL/GenBank/DDBJ databases">
        <title>Whole genome-based taxonomy of the Shewanellaceae.</title>
        <authorList>
            <person name="Martin-Rodriguez A.J."/>
        </authorList>
    </citation>
    <scope>NUCLEOTIDE SEQUENCE [LARGE SCALE GENOMIC DNA]</scope>
    <source>
        <strain evidence="1 2">DSM 17177</strain>
    </source>
</reference>
<gene>
    <name evidence="1" type="ORF">L2764_14575</name>
</gene>
<dbReference type="Gene3D" id="2.130.10.10">
    <property type="entry name" value="YVTN repeat-like/Quinoprotein amine dehydrogenase"/>
    <property type="match status" value="2"/>
</dbReference>
<evidence type="ECO:0000313" key="2">
    <source>
        <dbReference type="Proteomes" id="UP001203423"/>
    </source>
</evidence>
<sequence>MVEDKDGYLWIGTLNGLNRFDGKEFTHYFATNQPASLQSSVIKSLFIDKQNRLLIGTDKGLSLYHPESDSFKALFLNTELMDAEIWSIQADSNTLFVGTRKSVVSINLALTKINDSFENKYFNRIKKVLPIESGFLVRNHNGDVISVINEQIKKVSSNSTDIELFHAKPIILKDTGIFSIEHNDDRLIFAHNFDTITQLDNGFIALKGNSLFKINSDFKQYKIGSINNIPNDIEHSKVLIFKSGIHITSSSQGFISINRYKNIISTLMIEKNNIWSLIQDEDKNIIIATDDEVINIYNVKMKRINSFKTNLYGYKSIYSTDDTILIATLSGLYSLNRLDGSIKELMSGKFTTVTSDGDNNTFYAGSADGTIILFDTETVTEITIDNKSPIYQIMQGENYLWIATQGGLYRLKDNELESDIEKKYLVKQIYNKDMATSLSQDEDNIYFGTRTALLKYNKKNKTISTLFTNNKSIYAIEKMGKYIAASSIQEVIFLIQKPIKTI</sequence>
<dbReference type="InterPro" id="IPR011110">
    <property type="entry name" value="Reg_prop"/>
</dbReference>
<protein>
    <submittedName>
        <fullName evidence="1">Uncharacterized protein</fullName>
    </submittedName>
</protein>